<dbReference type="SUPFAM" id="SSF53448">
    <property type="entry name" value="Nucleotide-diphospho-sugar transferases"/>
    <property type="match status" value="1"/>
</dbReference>
<dbReference type="Pfam" id="PF00535">
    <property type="entry name" value="Glycos_transf_2"/>
    <property type="match status" value="1"/>
</dbReference>
<dbReference type="SUPFAM" id="SSF53756">
    <property type="entry name" value="UDP-Glycosyltransferase/glycogen phosphorylase"/>
    <property type="match status" value="1"/>
</dbReference>
<dbReference type="EMBL" id="QENQ01000001">
    <property type="protein sequence ID" value="PVX28416.1"/>
    <property type="molecule type" value="Genomic_DNA"/>
</dbReference>
<dbReference type="CDD" id="cd03801">
    <property type="entry name" value="GT4_PimA-like"/>
    <property type="match status" value="1"/>
</dbReference>
<organism evidence="3 4">
    <name type="scientific">Sphingomonas pokkalii</name>
    <dbReference type="NCBI Taxonomy" id="2175090"/>
    <lineage>
        <taxon>Bacteria</taxon>
        <taxon>Pseudomonadati</taxon>
        <taxon>Pseudomonadota</taxon>
        <taxon>Alphaproteobacteria</taxon>
        <taxon>Sphingomonadales</taxon>
        <taxon>Sphingomonadaceae</taxon>
        <taxon>Sphingomonas</taxon>
    </lineage>
</organism>
<reference evidence="3 4" key="1">
    <citation type="submission" date="2018-05" db="EMBL/GenBank/DDBJ databases">
        <title>Description of Sphingomonas pokkalii sp nov, isolated from the rhizosphere of saline tolerant pokkali rice and its draft genome analysis.</title>
        <authorList>
            <person name="Menon R."/>
            <person name="Kumari S."/>
            <person name="Rameshkumar N."/>
        </authorList>
    </citation>
    <scope>NUCLEOTIDE SEQUENCE [LARGE SCALE GENOMIC DNA]</scope>
    <source>
        <strain evidence="3 4">L3B27</strain>
    </source>
</reference>
<dbReference type="Proteomes" id="UP000245890">
    <property type="component" value="Unassembled WGS sequence"/>
</dbReference>
<evidence type="ECO:0000259" key="2">
    <source>
        <dbReference type="Pfam" id="PF00535"/>
    </source>
</evidence>
<dbReference type="Gene3D" id="3.90.550.10">
    <property type="entry name" value="Spore Coat Polysaccharide Biosynthesis Protein SpsA, Chain A"/>
    <property type="match status" value="1"/>
</dbReference>
<evidence type="ECO:0000313" key="3">
    <source>
        <dbReference type="EMBL" id="PVX28416.1"/>
    </source>
</evidence>
<dbReference type="InterPro" id="IPR029044">
    <property type="entry name" value="Nucleotide-diphossugar_trans"/>
</dbReference>
<feature type="region of interest" description="Disordered" evidence="1">
    <location>
        <begin position="53"/>
        <end position="75"/>
    </location>
</feature>
<proteinExistence type="predicted"/>
<gene>
    <name evidence="3" type="ORF">DD559_02895</name>
</gene>
<dbReference type="PANTHER" id="PTHR43179:SF7">
    <property type="entry name" value="RHAMNOSYLTRANSFERASE WBBL"/>
    <property type="match status" value="1"/>
</dbReference>
<dbReference type="InterPro" id="IPR001173">
    <property type="entry name" value="Glyco_trans_2-like"/>
</dbReference>
<dbReference type="Gene3D" id="3.40.50.2000">
    <property type="entry name" value="Glycogen Phosphorylase B"/>
    <property type="match status" value="1"/>
</dbReference>
<evidence type="ECO:0000313" key="4">
    <source>
        <dbReference type="Proteomes" id="UP000245890"/>
    </source>
</evidence>
<comment type="caution">
    <text evidence="3">The sequence shown here is derived from an EMBL/GenBank/DDBJ whole genome shotgun (WGS) entry which is preliminary data.</text>
</comment>
<dbReference type="CDD" id="cd04186">
    <property type="entry name" value="GT_2_like_c"/>
    <property type="match status" value="1"/>
</dbReference>
<dbReference type="PANTHER" id="PTHR43179">
    <property type="entry name" value="RHAMNOSYLTRANSFERASE WBBL"/>
    <property type="match status" value="1"/>
</dbReference>
<protein>
    <recommendedName>
        <fullName evidence="2">Glycosyltransferase 2-like domain-containing protein</fullName>
    </recommendedName>
</protein>
<feature type="domain" description="Glycosyltransferase 2-like" evidence="2">
    <location>
        <begin position="510"/>
        <end position="621"/>
    </location>
</feature>
<dbReference type="AlphaFoldDB" id="A0A2U0SAN2"/>
<dbReference type="Pfam" id="PF13692">
    <property type="entry name" value="Glyco_trans_1_4"/>
    <property type="match status" value="1"/>
</dbReference>
<sequence>MDWRCLSDVSDENVRALRESGSFDAEWYLREYPDVAQSGVDPARHYLWLGERLGRSPSPRSQPETPGGVAGDGATGQDLTRLREELSGAAAKIASSDAELGMLQRRCDAFAQETAAMRRELDQIKHRTAAAGAGLPAVAPVAIPALLANAEGLSDSEARERSTFRTIHRNVRQELADAKRKMVRQIPPVVAPEAWSIRQWRQPPVPAYLFDAEWIRSRNPQLSGVSRARYRRSRSLWHVDPHPLFDAAAYRANGCFLFGREVSPLRHYLTAGWREGRDPHPWFANDWYLWRNPDVRADGNISPLQHYLLYGWREGRRPNPVFDPALYLDRYPDVRDAGVEPLTHYLAFGQAEGRDCPIPGVGERARRWIPAALRDRGILDYLLHGEPVIDAPQIDLAALLSELRAQPSVAPSAGAPAPARQILPPLALPESWPPPPLKNYWLPQTTRDFLLPVYGDAFLEGVRYLYSVMAAFEETADAFPSSDAASMLVGHARALAEQVAKATSGEPDVSIIIPVYNNILDTILCVVSVLNASSRFSYEIIVADDCSTDATATLIPAIGGCVRHVRHAKNHGFLGNCNEAARSARGRYVVLLNNDTIVLPGWLDALVTPFERMERVGLVGAKLINWDGTLQEAGGIFWRDGSAWNFGRGQRPRAPEFSYLKDVDYCSGAAIALPMTVWREMGGFDPLYSPAYCEDSDLAFRLRDAGYRTLMNPAAEVIHHEGRSHGRDLASGIKAYQVQNQERLFERWRSVLERDHYPNAHEVLRARDRSSGKRHILLVDHYVPQEDQDAGSRTIYQYINTLLEDDCIVTFWPDNLWRDPEYTPRLQALGVEVIYGPEFRDGFDAFLQARADLYDAVFLSRPHIATNYIDSIRQHTTAPILYYGHDLHFKRMEAAKALGQETDQRAIDAMRDLEFRVCRGSDVIFYPAPEEVDFVRNAIGGKREFIANPVFLFDRDQVEQSRKRLATFSMQGAPRLLFVGGFNHTPNREGILWFVQEVLPLVRARRPDVVLDVVGSKPPAEVLDLASPGVNVLGFVSDERLMRLYAEATIAVAPLRFGAGVKGKVIEAMAMGVPVATTPTGAQGIEAPDRHLFVGETAEQLAEAVLLALSDRRQAMLRADAALDFILRHYSKAALQSLFRRLMPRRH</sequence>
<accession>A0A2U0SAN2</accession>
<evidence type="ECO:0000256" key="1">
    <source>
        <dbReference type="SAM" id="MobiDB-lite"/>
    </source>
</evidence>
<keyword evidence="4" id="KW-1185">Reference proteome</keyword>
<name>A0A2U0SAN2_9SPHN</name>